<feature type="compositionally biased region" description="Basic and acidic residues" evidence="1">
    <location>
        <begin position="320"/>
        <end position="337"/>
    </location>
</feature>
<keyword evidence="2" id="KW-1133">Transmembrane helix</keyword>
<dbReference type="InterPro" id="IPR053071">
    <property type="entry name" value="GPCR1-related_rcpt"/>
</dbReference>
<keyword evidence="4" id="KW-1185">Reference proteome</keyword>
<dbReference type="AlphaFoldDB" id="A0A3S1C667"/>
<evidence type="ECO:0000256" key="2">
    <source>
        <dbReference type="SAM" id="Phobius"/>
    </source>
</evidence>
<feature type="region of interest" description="Disordered" evidence="1">
    <location>
        <begin position="312"/>
        <end position="351"/>
    </location>
</feature>
<evidence type="ECO:0000313" key="3">
    <source>
        <dbReference type="EMBL" id="RUS84067.1"/>
    </source>
</evidence>
<reference evidence="3 4" key="1">
    <citation type="submission" date="2019-01" db="EMBL/GenBank/DDBJ databases">
        <title>A draft genome assembly of the solar-powered sea slug Elysia chlorotica.</title>
        <authorList>
            <person name="Cai H."/>
            <person name="Li Q."/>
            <person name="Fang X."/>
            <person name="Li J."/>
            <person name="Curtis N.E."/>
            <person name="Altenburger A."/>
            <person name="Shibata T."/>
            <person name="Feng M."/>
            <person name="Maeda T."/>
            <person name="Schwartz J.A."/>
            <person name="Shigenobu S."/>
            <person name="Lundholm N."/>
            <person name="Nishiyama T."/>
            <person name="Yang H."/>
            <person name="Hasebe M."/>
            <person name="Li S."/>
            <person name="Pierce S.K."/>
            <person name="Wang J."/>
        </authorList>
    </citation>
    <scope>NUCLEOTIDE SEQUENCE [LARGE SCALE GENOMIC DNA]</scope>
    <source>
        <strain evidence="3">EC2010</strain>
        <tissue evidence="3">Whole organism of an adult</tissue>
    </source>
</reference>
<feature type="transmembrane region" description="Helical" evidence="2">
    <location>
        <begin position="251"/>
        <end position="276"/>
    </location>
</feature>
<feature type="transmembrane region" description="Helical" evidence="2">
    <location>
        <begin position="61"/>
        <end position="87"/>
    </location>
</feature>
<organism evidence="3 4">
    <name type="scientific">Elysia chlorotica</name>
    <name type="common">Eastern emerald elysia</name>
    <name type="synonym">Sea slug</name>
    <dbReference type="NCBI Taxonomy" id="188477"/>
    <lineage>
        <taxon>Eukaryota</taxon>
        <taxon>Metazoa</taxon>
        <taxon>Spiralia</taxon>
        <taxon>Lophotrochozoa</taxon>
        <taxon>Mollusca</taxon>
        <taxon>Gastropoda</taxon>
        <taxon>Heterobranchia</taxon>
        <taxon>Euthyneura</taxon>
        <taxon>Panpulmonata</taxon>
        <taxon>Sacoglossa</taxon>
        <taxon>Placobranchoidea</taxon>
        <taxon>Plakobranchidae</taxon>
        <taxon>Elysia</taxon>
    </lineage>
</organism>
<keyword evidence="2" id="KW-0472">Membrane</keyword>
<feature type="transmembrane region" description="Helical" evidence="2">
    <location>
        <begin position="99"/>
        <end position="122"/>
    </location>
</feature>
<comment type="caution">
    <text evidence="3">The sequence shown here is derived from an EMBL/GenBank/DDBJ whole genome shotgun (WGS) entry which is preliminary data.</text>
</comment>
<dbReference type="Proteomes" id="UP000271974">
    <property type="component" value="Unassembled WGS sequence"/>
</dbReference>
<keyword evidence="2" id="KW-0812">Transmembrane</keyword>
<dbReference type="PANTHER" id="PTHR47023">
    <property type="entry name" value="SEX PEPTIDE RECEPTOR"/>
    <property type="match status" value="1"/>
</dbReference>
<feature type="transmembrane region" description="Helical" evidence="2">
    <location>
        <begin position="183"/>
        <end position="205"/>
    </location>
</feature>
<dbReference type="OrthoDB" id="6151271at2759"/>
<dbReference type="SUPFAM" id="SSF81321">
    <property type="entry name" value="Family A G protein-coupled receptor-like"/>
    <property type="match status" value="1"/>
</dbReference>
<feature type="transmembrane region" description="Helical" evidence="2">
    <location>
        <begin position="142"/>
        <end position="162"/>
    </location>
</feature>
<dbReference type="Gene3D" id="1.20.1070.10">
    <property type="entry name" value="Rhodopsin 7-helix transmembrane proteins"/>
    <property type="match status" value="1"/>
</dbReference>
<accession>A0A3S1C667</accession>
<protein>
    <recommendedName>
        <fullName evidence="5">G-protein coupled receptors family 1 profile domain-containing protein</fullName>
    </recommendedName>
</protein>
<evidence type="ECO:0008006" key="5">
    <source>
        <dbReference type="Google" id="ProtNLM"/>
    </source>
</evidence>
<dbReference type="PANTHER" id="PTHR47023:SF1">
    <property type="entry name" value="SEX PEPTIDE RECEPTOR"/>
    <property type="match status" value="1"/>
</dbReference>
<sequence>MGAFDSMFETCADQVVSLYPVSFSGNWTTVSDFCSLLTSVVISNHKTSGVLDFEDVTPVNVGWWVSGVCCTAVACLTVLLNSVSVWVFTRRSGRSPTHLLLAIVSGLDLLTCVFQVPLQVHVYLLRGYRALPSRAWCDVYNYVYNFVPATLHSAAFLLNMCLSVQRCVGVKDIQRFRLQAICSYRGTLVSIALCVAASGLVHALYPVTIGVEDVEAIGKEMIETGKLRFVQSCRVSPRHPAAYDALMSAYIWARVVLLQTVPALVLGVCNSALILASYQVHTYRRRLVGRLGGIASLRVNSRPSVGAFRRFGEGAGGGEGGRDGEGIKDGEGVRDGESVSDGEGVKGGEGVIDMENIRDGEGVRHGKDVKSDEWRFIQI</sequence>
<evidence type="ECO:0000313" key="4">
    <source>
        <dbReference type="Proteomes" id="UP000271974"/>
    </source>
</evidence>
<gene>
    <name evidence="3" type="ORF">EGW08_008179</name>
</gene>
<dbReference type="EMBL" id="RQTK01000219">
    <property type="protein sequence ID" value="RUS84067.1"/>
    <property type="molecule type" value="Genomic_DNA"/>
</dbReference>
<proteinExistence type="predicted"/>
<name>A0A3S1C667_ELYCH</name>
<evidence type="ECO:0000256" key="1">
    <source>
        <dbReference type="SAM" id="MobiDB-lite"/>
    </source>
</evidence>